<evidence type="ECO:0000256" key="2">
    <source>
        <dbReference type="ARBA" id="ARBA00004370"/>
    </source>
</evidence>
<dbReference type="InterPro" id="IPR003594">
    <property type="entry name" value="HATPase_dom"/>
</dbReference>
<dbReference type="PANTHER" id="PTHR43711:SF26">
    <property type="entry name" value="SENSOR HISTIDINE KINASE RCSC"/>
    <property type="match status" value="1"/>
</dbReference>
<dbReference type="CDD" id="cd00130">
    <property type="entry name" value="PAS"/>
    <property type="match status" value="1"/>
</dbReference>
<dbReference type="InterPro" id="IPR000014">
    <property type="entry name" value="PAS"/>
</dbReference>
<dbReference type="InterPro" id="IPR036890">
    <property type="entry name" value="HATPase_C_sf"/>
</dbReference>
<dbReference type="SMART" id="SM00388">
    <property type="entry name" value="HisKA"/>
    <property type="match status" value="1"/>
</dbReference>
<dbReference type="STRING" id="1121291.SAMN02745134_00835"/>
<dbReference type="SMART" id="SM00387">
    <property type="entry name" value="HATPase_c"/>
    <property type="match status" value="1"/>
</dbReference>
<dbReference type="SUPFAM" id="SSF55785">
    <property type="entry name" value="PYP-like sensor domain (PAS domain)"/>
    <property type="match status" value="1"/>
</dbReference>
<comment type="catalytic activity">
    <reaction evidence="1">
        <text>ATP + protein L-histidine = ADP + protein N-phospho-L-histidine.</text>
        <dbReference type="EC" id="2.7.13.3"/>
    </reaction>
</comment>
<dbReference type="GO" id="GO:0016020">
    <property type="term" value="C:membrane"/>
    <property type="evidence" value="ECO:0007669"/>
    <property type="project" value="UniProtKB-SubCell"/>
</dbReference>
<evidence type="ECO:0000259" key="9">
    <source>
        <dbReference type="PROSITE" id="PS50112"/>
    </source>
</evidence>
<dbReference type="InterPro" id="IPR036097">
    <property type="entry name" value="HisK_dim/P_sf"/>
</dbReference>
<dbReference type="OrthoDB" id="9813394at2"/>
<evidence type="ECO:0000259" key="8">
    <source>
        <dbReference type="PROSITE" id="PS50109"/>
    </source>
</evidence>
<gene>
    <name evidence="10" type="ORF">SAMN02745134_00835</name>
</gene>
<keyword evidence="7" id="KW-0902">Two-component regulatory system</keyword>
<accession>A0A1W1X6F9</accession>
<dbReference type="PANTHER" id="PTHR43711">
    <property type="entry name" value="TWO-COMPONENT HISTIDINE KINASE"/>
    <property type="match status" value="1"/>
</dbReference>
<evidence type="ECO:0000256" key="1">
    <source>
        <dbReference type="ARBA" id="ARBA00000085"/>
    </source>
</evidence>
<dbReference type="GO" id="GO:0000155">
    <property type="term" value="F:phosphorelay sensor kinase activity"/>
    <property type="evidence" value="ECO:0007669"/>
    <property type="project" value="InterPro"/>
</dbReference>
<comment type="subcellular location">
    <subcellularLocation>
        <location evidence="2">Membrane</location>
    </subcellularLocation>
</comment>
<evidence type="ECO:0000256" key="5">
    <source>
        <dbReference type="ARBA" id="ARBA00022679"/>
    </source>
</evidence>
<dbReference type="CDD" id="cd00082">
    <property type="entry name" value="HisKA"/>
    <property type="match status" value="1"/>
</dbReference>
<evidence type="ECO:0000256" key="4">
    <source>
        <dbReference type="ARBA" id="ARBA00022553"/>
    </source>
</evidence>
<dbReference type="EMBL" id="FWXH01000002">
    <property type="protein sequence ID" value="SMC19440.1"/>
    <property type="molecule type" value="Genomic_DNA"/>
</dbReference>
<protein>
    <recommendedName>
        <fullName evidence="3">histidine kinase</fullName>
        <ecNumber evidence="3">2.7.13.3</ecNumber>
    </recommendedName>
</protein>
<feature type="domain" description="Histidine kinase" evidence="8">
    <location>
        <begin position="381"/>
        <end position="600"/>
    </location>
</feature>
<dbReference type="PRINTS" id="PR00344">
    <property type="entry name" value="BCTRLSENSOR"/>
</dbReference>
<organism evidence="10 11">
    <name type="scientific">Clostridium acidisoli DSM 12555</name>
    <dbReference type="NCBI Taxonomy" id="1121291"/>
    <lineage>
        <taxon>Bacteria</taxon>
        <taxon>Bacillati</taxon>
        <taxon>Bacillota</taxon>
        <taxon>Clostridia</taxon>
        <taxon>Eubacteriales</taxon>
        <taxon>Clostridiaceae</taxon>
        <taxon>Clostridium</taxon>
    </lineage>
</organism>
<dbReference type="Pfam" id="PF02518">
    <property type="entry name" value="HATPase_c"/>
    <property type="match status" value="1"/>
</dbReference>
<dbReference type="PROSITE" id="PS50112">
    <property type="entry name" value="PAS"/>
    <property type="match status" value="1"/>
</dbReference>
<keyword evidence="5" id="KW-0808">Transferase</keyword>
<dbReference type="InterPro" id="IPR003661">
    <property type="entry name" value="HisK_dim/P_dom"/>
</dbReference>
<dbReference type="RefSeq" id="WP_084114024.1">
    <property type="nucleotide sequence ID" value="NZ_FWXH01000002.1"/>
</dbReference>
<dbReference type="Pfam" id="PF00512">
    <property type="entry name" value="HisKA"/>
    <property type="match status" value="1"/>
</dbReference>
<dbReference type="Gene3D" id="3.30.565.10">
    <property type="entry name" value="Histidine kinase-like ATPase, C-terminal domain"/>
    <property type="match status" value="1"/>
</dbReference>
<dbReference type="AlphaFoldDB" id="A0A1W1X6F9"/>
<dbReference type="PROSITE" id="PS50109">
    <property type="entry name" value="HIS_KIN"/>
    <property type="match status" value="1"/>
</dbReference>
<dbReference type="InterPro" id="IPR050736">
    <property type="entry name" value="Sensor_HK_Regulatory"/>
</dbReference>
<dbReference type="Proteomes" id="UP000192468">
    <property type="component" value="Unassembled WGS sequence"/>
</dbReference>
<dbReference type="InterPro" id="IPR035965">
    <property type="entry name" value="PAS-like_dom_sf"/>
</dbReference>
<evidence type="ECO:0000256" key="3">
    <source>
        <dbReference type="ARBA" id="ARBA00012438"/>
    </source>
</evidence>
<dbReference type="SUPFAM" id="SSF47384">
    <property type="entry name" value="Homodimeric domain of signal transducing histidine kinase"/>
    <property type="match status" value="1"/>
</dbReference>
<evidence type="ECO:0000313" key="10">
    <source>
        <dbReference type="EMBL" id="SMC19440.1"/>
    </source>
</evidence>
<reference evidence="10 11" key="1">
    <citation type="submission" date="2017-04" db="EMBL/GenBank/DDBJ databases">
        <authorList>
            <person name="Afonso C.L."/>
            <person name="Miller P.J."/>
            <person name="Scott M.A."/>
            <person name="Spackman E."/>
            <person name="Goraichik I."/>
            <person name="Dimitrov K.M."/>
            <person name="Suarez D.L."/>
            <person name="Swayne D.E."/>
        </authorList>
    </citation>
    <scope>NUCLEOTIDE SEQUENCE [LARGE SCALE GENOMIC DNA]</scope>
    <source>
        <strain evidence="10 11">DSM 12555</strain>
    </source>
</reference>
<proteinExistence type="predicted"/>
<dbReference type="EC" id="2.7.13.3" evidence="3"/>
<dbReference type="SUPFAM" id="SSF55874">
    <property type="entry name" value="ATPase domain of HSP90 chaperone/DNA topoisomerase II/histidine kinase"/>
    <property type="match status" value="1"/>
</dbReference>
<keyword evidence="4" id="KW-0597">Phosphoprotein</keyword>
<dbReference type="FunFam" id="3.30.565.10:FF:000006">
    <property type="entry name" value="Sensor histidine kinase WalK"/>
    <property type="match status" value="1"/>
</dbReference>
<evidence type="ECO:0000256" key="6">
    <source>
        <dbReference type="ARBA" id="ARBA00022777"/>
    </source>
</evidence>
<dbReference type="InterPro" id="IPR004358">
    <property type="entry name" value="Sig_transdc_His_kin-like_C"/>
</dbReference>
<dbReference type="InterPro" id="IPR005467">
    <property type="entry name" value="His_kinase_dom"/>
</dbReference>
<dbReference type="Pfam" id="PF13426">
    <property type="entry name" value="PAS_9"/>
    <property type="match status" value="1"/>
</dbReference>
<evidence type="ECO:0000313" key="11">
    <source>
        <dbReference type="Proteomes" id="UP000192468"/>
    </source>
</evidence>
<keyword evidence="6 10" id="KW-0418">Kinase</keyword>
<name>A0A1W1X6F9_9CLOT</name>
<feature type="domain" description="PAS" evidence="9">
    <location>
        <begin position="1"/>
        <end position="42"/>
    </location>
</feature>
<keyword evidence="11" id="KW-1185">Reference proteome</keyword>
<dbReference type="Gene3D" id="3.30.450.20">
    <property type="entry name" value="PAS domain"/>
    <property type="match status" value="2"/>
</dbReference>
<dbReference type="Gene3D" id="1.10.287.130">
    <property type="match status" value="1"/>
</dbReference>
<sequence>MKEIIDTDYKPYFILDINKNVIDCNSSFVNLTNYSEKDIIGKKSGDLCSLLKINSPSLLADIDNDRTYYIFTKHLKPVEVNICIKHFNNSTRYIFFEKHSSWLDEKFSFIKQIYSNNKVGIAIYSFNDLILLVSNQRYLNFFGKPNNKKNLCIGKHPKYVIANYVGSKLEKAVLNVIKTGRLFHCKKYKIPVSKSLDSYWDIIIDPINMDNQPKYILVISSNVTKRVESEKIIIEQSKIIHQQKNELNTILQNTTAGISIADKLGNHIKVNNNPKHWYDLFATTDDEIDYSREYYDEHGNLIASGVLPVSFLFDKKNSSVNQILFKHGENKVYYLINWNPVFTKKGQFSMGIITTSDITCEAEKQKQLEKVMAMHEDFFSFIAHEFKTPITTINSTIQLLELVYKDQMTEKISHGIRTIKRNTYQQMRLVSNLLDITRAESGYLKIYKKNYDIVAMTNLIIESVQPFANSKNINVIFKSSISGMIIAVDDEKYERVILNIISNAIKFTPSNKNIYVDISCDINNVYIKVTDEGPGIPREKMNVIFDRFGQVGSSYTRQGEGTGIGLCLVKLLLNAMNGDIKLDSIEGEGSTFTIILPNKEADANQLVKMPEFTDDHLIKALNIEFSNIYFN</sequence>
<evidence type="ECO:0000256" key="7">
    <source>
        <dbReference type="ARBA" id="ARBA00023012"/>
    </source>
</evidence>